<keyword evidence="2" id="KW-1185">Reference proteome</keyword>
<dbReference type="AlphaFoldDB" id="A0A8S1XEC9"/>
<accession>A0A8S1XEC9</accession>
<comment type="caution">
    <text evidence="1">The sequence shown here is derived from an EMBL/GenBank/DDBJ whole genome shotgun (WGS) entry which is preliminary data.</text>
</comment>
<reference evidence="1" key="1">
    <citation type="submission" date="2021-01" db="EMBL/GenBank/DDBJ databases">
        <authorList>
            <consortium name="Genoscope - CEA"/>
            <person name="William W."/>
        </authorList>
    </citation>
    <scope>NUCLEOTIDE SEQUENCE</scope>
</reference>
<evidence type="ECO:0000313" key="2">
    <source>
        <dbReference type="Proteomes" id="UP000683925"/>
    </source>
</evidence>
<proteinExistence type="predicted"/>
<dbReference type="Proteomes" id="UP000683925">
    <property type="component" value="Unassembled WGS sequence"/>
</dbReference>
<dbReference type="EMBL" id="CAJJDP010000119">
    <property type="protein sequence ID" value="CAD8199278.1"/>
    <property type="molecule type" value="Genomic_DNA"/>
</dbReference>
<sequence length="153" mass="18920">MNSRFDLENKNNRLVRLRFRQTRNLNIKCWKQKVGFHKFIHHINLDKSRYRGIIHILEENDHYQTIYKEILHQFIEKMKKKILKHTLKNANTLNWEYINEEKVQLKEIRIQGNLARQLEYIEWHNKAISYEFMCFTTARMIMKDNTQNKKKQT</sequence>
<evidence type="ECO:0000313" key="1">
    <source>
        <dbReference type="EMBL" id="CAD8199278.1"/>
    </source>
</evidence>
<name>A0A8S1XEC9_PAROT</name>
<protein>
    <submittedName>
        <fullName evidence="1">Uncharacterized protein</fullName>
    </submittedName>
</protein>
<organism evidence="1 2">
    <name type="scientific">Paramecium octaurelia</name>
    <dbReference type="NCBI Taxonomy" id="43137"/>
    <lineage>
        <taxon>Eukaryota</taxon>
        <taxon>Sar</taxon>
        <taxon>Alveolata</taxon>
        <taxon>Ciliophora</taxon>
        <taxon>Intramacronucleata</taxon>
        <taxon>Oligohymenophorea</taxon>
        <taxon>Peniculida</taxon>
        <taxon>Parameciidae</taxon>
        <taxon>Paramecium</taxon>
    </lineage>
</organism>
<gene>
    <name evidence="1" type="ORF">POCTA_138.1.T1190025</name>
</gene>